<evidence type="ECO:0000313" key="9">
    <source>
        <dbReference type="Proteomes" id="UP000257323"/>
    </source>
</evidence>
<evidence type="ECO:0000313" key="8">
    <source>
        <dbReference type="EMBL" id="RFT16589.1"/>
    </source>
</evidence>
<dbReference type="InterPro" id="IPR000933">
    <property type="entry name" value="Glyco_hydro_29"/>
</dbReference>
<name>A0A3E2BPD5_9BACT</name>
<dbReference type="Gene3D" id="3.20.20.80">
    <property type="entry name" value="Glycosidases"/>
    <property type="match status" value="1"/>
</dbReference>
<keyword evidence="3" id="KW-0732">Signal</keyword>
<dbReference type="EMBL" id="QUAH01000002">
    <property type="protein sequence ID" value="RFT16589.1"/>
    <property type="molecule type" value="Genomic_DNA"/>
</dbReference>
<reference evidence="8 9" key="1">
    <citation type="submission" date="2018-08" db="EMBL/GenBank/DDBJ databases">
        <title>Genome analysis of the thermophilic bacterium of the candidate phylum Aminicenantes from deep subsurface aquifer revealed its physiology and ecological role.</title>
        <authorList>
            <person name="Kadnikov V.V."/>
            <person name="Mardanov A.V."/>
            <person name="Beletsky A.V."/>
            <person name="Karnachuk O.V."/>
            <person name="Ravin N.V."/>
        </authorList>
    </citation>
    <scope>NUCLEOTIDE SEQUENCE [LARGE SCALE GENOMIC DNA]</scope>
    <source>
        <strain evidence="8">BY38</strain>
    </source>
</reference>
<comment type="similarity">
    <text evidence="1">Belongs to the glycosyl hydrolase 29 family.</text>
</comment>
<feature type="domain" description="Glycoside hydrolase family 29 N-terminal" evidence="7">
    <location>
        <begin position="101"/>
        <end position="249"/>
    </location>
</feature>
<gene>
    <name evidence="8" type="ORF">OP8BY_1202</name>
</gene>
<dbReference type="Pfam" id="PF00754">
    <property type="entry name" value="F5_F8_type_C"/>
    <property type="match status" value="1"/>
</dbReference>
<protein>
    <recommendedName>
        <fullName evidence="2">alpha-L-fucosidase</fullName>
        <ecNumber evidence="2">3.2.1.51</ecNumber>
    </recommendedName>
</protein>
<dbReference type="InterPro" id="IPR057739">
    <property type="entry name" value="Glyco_hydro_29_N"/>
</dbReference>
<dbReference type="InterPro" id="IPR017853">
    <property type="entry name" value="GH"/>
</dbReference>
<evidence type="ECO:0000256" key="4">
    <source>
        <dbReference type="ARBA" id="ARBA00022801"/>
    </source>
</evidence>
<dbReference type="SMART" id="SM00812">
    <property type="entry name" value="Alpha_L_fucos"/>
    <property type="match status" value="1"/>
</dbReference>
<dbReference type="FunFam" id="3.20.20.80:FF:000052">
    <property type="entry name" value="Putative alpha-L-fucosidase 1"/>
    <property type="match status" value="1"/>
</dbReference>
<evidence type="ECO:0000256" key="5">
    <source>
        <dbReference type="ARBA" id="ARBA00023295"/>
    </source>
</evidence>
<dbReference type="SUPFAM" id="SSF51445">
    <property type="entry name" value="(Trans)glycosidases"/>
    <property type="match status" value="1"/>
</dbReference>
<evidence type="ECO:0000259" key="6">
    <source>
        <dbReference type="Pfam" id="PF00754"/>
    </source>
</evidence>
<accession>A0A3E2BPD5</accession>
<dbReference type="GO" id="GO:0016139">
    <property type="term" value="P:glycoside catabolic process"/>
    <property type="evidence" value="ECO:0007669"/>
    <property type="project" value="TreeGrafter"/>
</dbReference>
<dbReference type="EC" id="3.2.1.51" evidence="2"/>
<dbReference type="PANTHER" id="PTHR10030:SF37">
    <property type="entry name" value="ALPHA-L-FUCOSIDASE-RELATED"/>
    <property type="match status" value="1"/>
</dbReference>
<evidence type="ECO:0000259" key="7">
    <source>
        <dbReference type="Pfam" id="PF01120"/>
    </source>
</evidence>
<dbReference type="InterPro" id="IPR008979">
    <property type="entry name" value="Galactose-bd-like_sf"/>
</dbReference>
<dbReference type="GO" id="GO:0004560">
    <property type="term" value="F:alpha-L-fucosidase activity"/>
    <property type="evidence" value="ECO:0007669"/>
    <property type="project" value="InterPro"/>
</dbReference>
<dbReference type="AlphaFoldDB" id="A0A3E2BPD5"/>
<evidence type="ECO:0000256" key="3">
    <source>
        <dbReference type="ARBA" id="ARBA00022729"/>
    </source>
</evidence>
<dbReference type="Gene3D" id="2.60.120.260">
    <property type="entry name" value="Galactose-binding domain-like"/>
    <property type="match status" value="1"/>
</dbReference>
<dbReference type="InterPro" id="IPR000421">
    <property type="entry name" value="FA58C"/>
</dbReference>
<sequence>MPAGPTMRLSRATKILPALFLATFIALSSLVVSRGQPTEITFRNVQIIEPGDPPDIIILKAARVVPTRRQIKWQEKELAAFVHFGLNTFTDQEHGDGTASPSLFQPSAFNPRQWARVFKEAGFRMIILTAKHHDGFCLWPTRTTEYSVKSSSWRKGKGDVVREVAMACREEGLDFGLYLSPWDRHEKSYGSPQYNEFFRRQLKELLSDYGPVAEVWFDGYCGEGPNGRKQDYDWNSYYQLIRKLQPEAVIAIMGPDVRWVGNESGLARESEWSVLPLNISEASLNLLKAGRTPLERIFQPANVMGEDLGSREVIGGARALFWYPAEVDVSIRPGWFYHQDQDRQVKSPPELFEIYLKSVGRNSVLLLNVPPDRRGLVNENDVRALRGWRQLLDQTFKEGYIKKTAARASGQSPGTEASYLVRKNPDGVWSPPPGQFPAWLEFTLERNSRFDCLEIREDISRGQRIEDFSVEAWLAGKWTEIAGGTTVGYKRLLTFSPVSADRVRLVIRQSRDVPRVKSFNLYRLAHPAARPAGNR</sequence>
<proteinExistence type="inferred from homology"/>
<feature type="domain" description="F5/8 type C" evidence="6">
    <location>
        <begin position="406"/>
        <end position="509"/>
    </location>
</feature>
<organism evidence="8 9">
    <name type="scientific">Candidatus Saccharicenans subterraneus</name>
    <dbReference type="NCBI Taxonomy" id="2508984"/>
    <lineage>
        <taxon>Bacteria</taxon>
        <taxon>Candidatus Aminicenantota</taxon>
        <taxon>Candidatus Aminicenantia</taxon>
        <taxon>Candidatus Aminicenantales</taxon>
        <taxon>Candidatus Saccharicenantaceae</taxon>
        <taxon>Candidatus Saccharicenans</taxon>
    </lineage>
</organism>
<dbReference type="GO" id="GO:0006004">
    <property type="term" value="P:fucose metabolic process"/>
    <property type="evidence" value="ECO:0007669"/>
    <property type="project" value="TreeGrafter"/>
</dbReference>
<dbReference type="SUPFAM" id="SSF49785">
    <property type="entry name" value="Galactose-binding domain-like"/>
    <property type="match status" value="1"/>
</dbReference>
<keyword evidence="5" id="KW-0326">Glycosidase</keyword>
<evidence type="ECO:0000256" key="1">
    <source>
        <dbReference type="ARBA" id="ARBA00007951"/>
    </source>
</evidence>
<dbReference type="GO" id="GO:0005764">
    <property type="term" value="C:lysosome"/>
    <property type="evidence" value="ECO:0007669"/>
    <property type="project" value="TreeGrafter"/>
</dbReference>
<keyword evidence="4" id="KW-0378">Hydrolase</keyword>
<dbReference type="Pfam" id="PF01120">
    <property type="entry name" value="Alpha_L_fucos"/>
    <property type="match status" value="1"/>
</dbReference>
<dbReference type="PANTHER" id="PTHR10030">
    <property type="entry name" value="ALPHA-L-FUCOSIDASE"/>
    <property type="match status" value="1"/>
</dbReference>
<dbReference type="Proteomes" id="UP000257323">
    <property type="component" value="Unassembled WGS sequence"/>
</dbReference>
<comment type="caution">
    <text evidence="8">The sequence shown here is derived from an EMBL/GenBank/DDBJ whole genome shotgun (WGS) entry which is preliminary data.</text>
</comment>
<evidence type="ECO:0000256" key="2">
    <source>
        <dbReference type="ARBA" id="ARBA00012662"/>
    </source>
</evidence>